<feature type="region of interest" description="Disordered" evidence="1">
    <location>
        <begin position="1"/>
        <end position="21"/>
    </location>
</feature>
<name>A0A8J2KWR3_9HEXA</name>
<comment type="caution">
    <text evidence="2">The sequence shown here is derived from an EMBL/GenBank/DDBJ whole genome shotgun (WGS) entry which is preliminary data.</text>
</comment>
<gene>
    <name evidence="2" type="ORF">AFUS01_LOCUS31674</name>
</gene>
<proteinExistence type="predicted"/>
<sequence length="54" mass="5601">MLAFTQTSDGTQGSMVSQASQPLGTAAPSNYTIGGVSVMFPTKAYPSQLAMMNK</sequence>
<reference evidence="2" key="1">
    <citation type="submission" date="2021-06" db="EMBL/GenBank/DDBJ databases">
        <authorList>
            <person name="Hodson N. C."/>
            <person name="Mongue J. A."/>
            <person name="Jaron S. K."/>
        </authorList>
    </citation>
    <scope>NUCLEOTIDE SEQUENCE</scope>
</reference>
<feature type="non-terminal residue" evidence="2">
    <location>
        <position position="54"/>
    </location>
</feature>
<dbReference type="OrthoDB" id="19182at2759"/>
<dbReference type="AlphaFoldDB" id="A0A8J2KWR3"/>
<accession>A0A8J2KWR3</accession>
<keyword evidence="3" id="KW-1185">Reference proteome</keyword>
<dbReference type="Proteomes" id="UP000708208">
    <property type="component" value="Unassembled WGS sequence"/>
</dbReference>
<protein>
    <submittedName>
        <fullName evidence="2">Uncharacterized protein</fullName>
    </submittedName>
</protein>
<organism evidence="2 3">
    <name type="scientific">Allacma fusca</name>
    <dbReference type="NCBI Taxonomy" id="39272"/>
    <lineage>
        <taxon>Eukaryota</taxon>
        <taxon>Metazoa</taxon>
        <taxon>Ecdysozoa</taxon>
        <taxon>Arthropoda</taxon>
        <taxon>Hexapoda</taxon>
        <taxon>Collembola</taxon>
        <taxon>Symphypleona</taxon>
        <taxon>Sminthuridae</taxon>
        <taxon>Allacma</taxon>
    </lineage>
</organism>
<evidence type="ECO:0000313" key="3">
    <source>
        <dbReference type="Proteomes" id="UP000708208"/>
    </source>
</evidence>
<dbReference type="EMBL" id="CAJVCH010506770">
    <property type="protein sequence ID" value="CAG7821331.1"/>
    <property type="molecule type" value="Genomic_DNA"/>
</dbReference>
<evidence type="ECO:0000313" key="2">
    <source>
        <dbReference type="EMBL" id="CAG7821331.1"/>
    </source>
</evidence>
<evidence type="ECO:0000256" key="1">
    <source>
        <dbReference type="SAM" id="MobiDB-lite"/>
    </source>
</evidence>